<sequence>MKHVVWAICALALLAGCSDQTTIYQDNLQDDLVLETNPNALAAAISYSQAGVLGIYEENNASGKAPDEAGDYPLTLIASVSPPSYQAGDNLTASHVDLDGAFAYVAYNTVGETYSGAVDVVNISDPHNPRVTARLFYLNADINSLAYANGYLYIVGGVDAETSATATANSFVARIPASNGTLSTDAITYGFQQGYNATDVLVLADRILVSSGKEGSITAYNPTDLTILDEAFVADARSVAATPTGIAVLDAGTGVRLWNTDLTENSVVAVTTDLGEATKKTLTVGDGTLLVAEADRGTGLYDLGSGELLEYLPIPIHPDGVEADAVVTNAVVSNEAVIFMANGGAGLCISEEDANGADLVGIVELDGSVNYVASQGDYAFAATGEGGLQIIKLNRPSESLESRCEGLDKYRGSSRMEIASGTSEAYSGQKRLNTIDVFGELLLCGSWTVNNDVEIAADASMSLYGTLAVGKFYRKRDITVGEGSVLVIEGDVTIYGDLILEDGASVEFLGTESVLDVFGQVVQKGNATITGTFRDVRGVF</sequence>
<dbReference type="Proteomes" id="UP000009049">
    <property type="component" value="Chromosome"/>
</dbReference>
<gene>
    <name evidence="1" type="ordered locus">RB2501_14604</name>
</gene>
<dbReference type="Gene3D" id="2.130.10.10">
    <property type="entry name" value="YVTN repeat-like/Quinoprotein amine dehydrogenase"/>
    <property type="match status" value="1"/>
</dbReference>
<dbReference type="PROSITE" id="PS51257">
    <property type="entry name" value="PROKAR_LIPOPROTEIN"/>
    <property type="match status" value="1"/>
</dbReference>
<dbReference type="HOGENOM" id="CLU_498692_0_0_10"/>
<dbReference type="RefSeq" id="WP_015754883.1">
    <property type="nucleotide sequence ID" value="NC_013222.1"/>
</dbReference>
<dbReference type="eggNOG" id="COG5276">
    <property type="taxonomic scope" value="Bacteria"/>
</dbReference>
<organism evidence="1 2">
    <name type="scientific">Robiginitalea biformata (strain ATCC BAA-864 / DSM 15991 / KCTC 12146 / HTCC2501)</name>
    <dbReference type="NCBI Taxonomy" id="313596"/>
    <lineage>
        <taxon>Bacteria</taxon>
        <taxon>Pseudomonadati</taxon>
        <taxon>Bacteroidota</taxon>
        <taxon>Flavobacteriia</taxon>
        <taxon>Flavobacteriales</taxon>
        <taxon>Flavobacteriaceae</taxon>
        <taxon>Robiginitalea</taxon>
    </lineage>
</organism>
<evidence type="ECO:0000313" key="2">
    <source>
        <dbReference type="Proteomes" id="UP000009049"/>
    </source>
</evidence>
<name>A4CL18_ROBBH</name>
<dbReference type="AlphaFoldDB" id="A4CL18"/>
<accession>A4CL18</accession>
<dbReference type="STRING" id="313596.RB2501_14604"/>
<evidence type="ECO:0000313" key="1">
    <source>
        <dbReference type="EMBL" id="EAR15567.1"/>
    </source>
</evidence>
<dbReference type="KEGG" id="rbi:RB2501_14604"/>
<dbReference type="InterPro" id="IPR015943">
    <property type="entry name" value="WD40/YVTN_repeat-like_dom_sf"/>
</dbReference>
<protein>
    <submittedName>
        <fullName evidence="1">Uncharacterized protein</fullName>
    </submittedName>
</protein>
<dbReference type="SUPFAM" id="SSF69322">
    <property type="entry name" value="Tricorn protease domain 2"/>
    <property type="match status" value="1"/>
</dbReference>
<dbReference type="EMBL" id="CP001712">
    <property type="protein sequence ID" value="EAR15567.1"/>
    <property type="molecule type" value="Genomic_DNA"/>
</dbReference>
<keyword evidence="2" id="KW-1185">Reference proteome</keyword>
<proteinExistence type="predicted"/>
<reference evidence="1 2" key="1">
    <citation type="journal article" date="2009" name="J. Bacteriol.">
        <title>Complete genome sequence of Robiginitalea biformata HTCC2501.</title>
        <authorList>
            <person name="Oh H.M."/>
            <person name="Giovannoni S.J."/>
            <person name="Lee K."/>
            <person name="Ferriera S."/>
            <person name="Johnson J."/>
            <person name="Cho J.C."/>
        </authorList>
    </citation>
    <scope>NUCLEOTIDE SEQUENCE [LARGE SCALE GENOMIC DNA]</scope>
    <source>
        <strain evidence="2">ATCC BAA-864 / HTCC2501 / KCTC 12146</strain>
    </source>
</reference>
<dbReference type="OrthoDB" id="814028at2"/>